<keyword evidence="1" id="KW-0812">Transmembrane</keyword>
<dbReference type="Proteomes" id="UP000220246">
    <property type="component" value="Unassembled WGS sequence"/>
</dbReference>
<organism evidence="2 3">
    <name type="scientific">Comamonas terrigena</name>
    <dbReference type="NCBI Taxonomy" id="32013"/>
    <lineage>
        <taxon>Bacteria</taxon>
        <taxon>Pseudomonadati</taxon>
        <taxon>Pseudomonadota</taxon>
        <taxon>Betaproteobacteria</taxon>
        <taxon>Burkholderiales</taxon>
        <taxon>Comamonadaceae</taxon>
        <taxon>Comamonas</taxon>
    </lineage>
</organism>
<protein>
    <submittedName>
        <fullName evidence="2">Uncharacterized protein</fullName>
    </submittedName>
</protein>
<feature type="transmembrane region" description="Helical" evidence="1">
    <location>
        <begin position="44"/>
        <end position="63"/>
    </location>
</feature>
<dbReference type="OrthoDB" id="8908883at2"/>
<evidence type="ECO:0000256" key="1">
    <source>
        <dbReference type="SAM" id="Phobius"/>
    </source>
</evidence>
<comment type="caution">
    <text evidence="2">The sequence shown here is derived from an EMBL/GenBank/DDBJ whole genome shotgun (WGS) entry which is preliminary data.</text>
</comment>
<accession>A0A2A7V086</accession>
<evidence type="ECO:0000313" key="3">
    <source>
        <dbReference type="Proteomes" id="UP000220246"/>
    </source>
</evidence>
<dbReference type="STRING" id="1219032.GCA_001515545_03446"/>
<dbReference type="RefSeq" id="WP_066540868.1">
    <property type="nucleotide sequence ID" value="NZ_DALZQJ010000005.1"/>
</dbReference>
<dbReference type="GeneID" id="80800265"/>
<keyword evidence="3" id="KW-1185">Reference proteome</keyword>
<feature type="transmembrane region" description="Helical" evidence="1">
    <location>
        <begin position="69"/>
        <end position="87"/>
    </location>
</feature>
<keyword evidence="1" id="KW-0472">Membrane</keyword>
<evidence type="ECO:0000313" key="2">
    <source>
        <dbReference type="EMBL" id="PEH90913.1"/>
    </source>
</evidence>
<dbReference type="AlphaFoldDB" id="A0A2A7V086"/>
<keyword evidence="1" id="KW-1133">Transmembrane helix</keyword>
<gene>
    <name evidence="2" type="ORF">CRM82_06620</name>
</gene>
<reference evidence="3" key="1">
    <citation type="submission" date="2017-09" db="EMBL/GenBank/DDBJ databases">
        <title>FDA dAtabase for Regulatory Grade micrObial Sequences (FDA-ARGOS): Supporting development and validation of Infectious Disease Dx tests.</title>
        <authorList>
            <person name="Minogue T."/>
            <person name="Wolcott M."/>
            <person name="Wasieloski L."/>
            <person name="Aguilar W."/>
            <person name="Moore D."/>
            <person name="Tallon L."/>
            <person name="Sadzewicz L."/>
            <person name="Ott S."/>
            <person name="Zhao X."/>
            <person name="Nagaraj S."/>
            <person name="Vavikolanu K."/>
            <person name="Aluvathingal J."/>
            <person name="Nadendla S."/>
            <person name="Sichtig H."/>
        </authorList>
    </citation>
    <scope>NUCLEOTIDE SEQUENCE [LARGE SCALE GENOMIC DNA]</scope>
    <source>
        <strain evidence="3">FDAARGOS_394</strain>
    </source>
</reference>
<feature type="transmembrane region" description="Helical" evidence="1">
    <location>
        <begin position="13"/>
        <end position="32"/>
    </location>
</feature>
<sequence length="92" mass="9906">MPALTFLNHLLNFLAPAVFLAVLLGVGGRIFWRSATPLVNLWEQMLLNAVLGAAVLGLCLALSGRDGKLATYALLVLAMGSCQWLLLRGWKA</sequence>
<proteinExistence type="predicted"/>
<name>A0A2A7V086_COMTR</name>
<dbReference type="EMBL" id="PDEA01000001">
    <property type="protein sequence ID" value="PEH90913.1"/>
    <property type="molecule type" value="Genomic_DNA"/>
</dbReference>